<feature type="compositionally biased region" description="Low complexity" evidence="1">
    <location>
        <begin position="8"/>
        <end position="17"/>
    </location>
</feature>
<dbReference type="KEGG" id="dpx:DAPPUDRAFT_94769"/>
<name>E9FT06_DAPPU</name>
<sequence>MKNPPPQHHSTSQQTKSSRLRWPLMIGEQHRNVTALSGSGRIVYVQVGDPFACLSNNSGSQQSLSFIAVLQMVSWQPPGEKGVQSLNYMFLNLHTRLYEKSCRLKKKDDG</sequence>
<proteinExistence type="predicted"/>
<evidence type="ECO:0000313" key="4">
    <source>
        <dbReference type="Proteomes" id="UP000000305"/>
    </source>
</evidence>
<reference evidence="2 4" key="1">
    <citation type="journal article" date="2011" name="Science">
        <title>The ecoresponsive genome of Daphnia pulex.</title>
        <authorList>
            <person name="Colbourne J.K."/>
            <person name="Pfrender M.E."/>
            <person name="Gilbert D."/>
            <person name="Thomas W.K."/>
            <person name="Tucker A."/>
            <person name="Oakley T.H."/>
            <person name="Tokishita S."/>
            <person name="Aerts A."/>
            <person name="Arnold G.J."/>
            <person name="Basu M.K."/>
            <person name="Bauer D.J."/>
            <person name="Caceres C.E."/>
            <person name="Carmel L."/>
            <person name="Casola C."/>
            <person name="Choi J.H."/>
            <person name="Detter J.C."/>
            <person name="Dong Q."/>
            <person name="Dusheyko S."/>
            <person name="Eads B.D."/>
            <person name="Frohlich T."/>
            <person name="Geiler-Samerotte K.A."/>
            <person name="Gerlach D."/>
            <person name="Hatcher P."/>
            <person name="Jogdeo S."/>
            <person name="Krijgsveld J."/>
            <person name="Kriventseva E.V."/>
            <person name="Kultz D."/>
            <person name="Laforsch C."/>
            <person name="Lindquist E."/>
            <person name="Lopez J."/>
            <person name="Manak J.R."/>
            <person name="Muller J."/>
            <person name="Pangilinan J."/>
            <person name="Patwardhan R.P."/>
            <person name="Pitluck S."/>
            <person name="Pritham E.J."/>
            <person name="Rechtsteiner A."/>
            <person name="Rho M."/>
            <person name="Rogozin I.B."/>
            <person name="Sakarya O."/>
            <person name="Salamov A."/>
            <person name="Schaack S."/>
            <person name="Shapiro H."/>
            <person name="Shiga Y."/>
            <person name="Skalitzky C."/>
            <person name="Smith Z."/>
            <person name="Souvorov A."/>
            <person name="Sung W."/>
            <person name="Tang Z."/>
            <person name="Tsuchiya D."/>
            <person name="Tu H."/>
            <person name="Vos H."/>
            <person name="Wang M."/>
            <person name="Wolf Y.I."/>
            <person name="Yamagata H."/>
            <person name="Yamada T."/>
            <person name="Ye Y."/>
            <person name="Shaw J.R."/>
            <person name="Andrews J."/>
            <person name="Crease T.J."/>
            <person name="Tang H."/>
            <person name="Lucas S.M."/>
            <person name="Robertson H.M."/>
            <person name="Bork P."/>
            <person name="Koonin E.V."/>
            <person name="Zdobnov E.M."/>
            <person name="Grigoriev I.V."/>
            <person name="Lynch M."/>
            <person name="Boore J.L."/>
        </authorList>
    </citation>
    <scope>NUCLEOTIDE SEQUENCE [LARGE SCALE GENOMIC DNA]</scope>
</reference>
<dbReference type="AlphaFoldDB" id="E9FT06"/>
<dbReference type="EMBL" id="GL732524">
    <property type="protein sequence ID" value="EFX89728.1"/>
    <property type="molecule type" value="Genomic_DNA"/>
</dbReference>
<dbReference type="HOGENOM" id="CLU_2173518_0_0_1"/>
<organism evidence="2 4">
    <name type="scientific">Daphnia pulex</name>
    <name type="common">Water flea</name>
    <dbReference type="NCBI Taxonomy" id="6669"/>
    <lineage>
        <taxon>Eukaryota</taxon>
        <taxon>Metazoa</taxon>
        <taxon>Ecdysozoa</taxon>
        <taxon>Arthropoda</taxon>
        <taxon>Crustacea</taxon>
        <taxon>Branchiopoda</taxon>
        <taxon>Diplostraca</taxon>
        <taxon>Cladocera</taxon>
        <taxon>Anomopoda</taxon>
        <taxon>Daphniidae</taxon>
        <taxon>Daphnia</taxon>
    </lineage>
</organism>
<dbReference type="KEGG" id="dpx:DAPPUDRAFT_94770"/>
<protein>
    <submittedName>
        <fullName evidence="2">Uncharacterized protein</fullName>
    </submittedName>
</protein>
<evidence type="ECO:0000256" key="1">
    <source>
        <dbReference type="SAM" id="MobiDB-lite"/>
    </source>
</evidence>
<evidence type="ECO:0000313" key="3">
    <source>
        <dbReference type="EMBL" id="EFX89728.1"/>
    </source>
</evidence>
<gene>
    <name evidence="2" type="ORF">DAPPUDRAFT_94769</name>
    <name evidence="3" type="ORF">DAPPUDRAFT_94770</name>
</gene>
<feature type="region of interest" description="Disordered" evidence="1">
    <location>
        <begin position="1"/>
        <end position="20"/>
    </location>
</feature>
<dbReference type="Proteomes" id="UP000000305">
    <property type="component" value="Unassembled WGS sequence"/>
</dbReference>
<evidence type="ECO:0000313" key="2">
    <source>
        <dbReference type="EMBL" id="EFX89287.1"/>
    </source>
</evidence>
<dbReference type="EMBL" id="GL732524">
    <property type="protein sequence ID" value="EFX89287.1"/>
    <property type="molecule type" value="Genomic_DNA"/>
</dbReference>
<keyword evidence="4" id="KW-1185">Reference proteome</keyword>
<accession>E9FT06</accession>